<dbReference type="Proteomes" id="UP000298416">
    <property type="component" value="Unassembled WGS sequence"/>
</dbReference>
<dbReference type="Pfam" id="PF03107">
    <property type="entry name" value="C1_2"/>
    <property type="match status" value="1"/>
</dbReference>
<evidence type="ECO:0000256" key="1">
    <source>
        <dbReference type="ARBA" id="ARBA00022737"/>
    </source>
</evidence>
<dbReference type="SUPFAM" id="SSF57889">
    <property type="entry name" value="Cysteine-rich domain"/>
    <property type="match status" value="1"/>
</dbReference>
<organism evidence="3">
    <name type="scientific">Salvia splendens</name>
    <name type="common">Scarlet sage</name>
    <dbReference type="NCBI Taxonomy" id="180675"/>
    <lineage>
        <taxon>Eukaryota</taxon>
        <taxon>Viridiplantae</taxon>
        <taxon>Streptophyta</taxon>
        <taxon>Embryophyta</taxon>
        <taxon>Tracheophyta</taxon>
        <taxon>Spermatophyta</taxon>
        <taxon>Magnoliopsida</taxon>
        <taxon>eudicotyledons</taxon>
        <taxon>Gunneridae</taxon>
        <taxon>Pentapetalae</taxon>
        <taxon>asterids</taxon>
        <taxon>lamiids</taxon>
        <taxon>Lamiales</taxon>
        <taxon>Lamiaceae</taxon>
        <taxon>Nepetoideae</taxon>
        <taxon>Mentheae</taxon>
        <taxon>Salviinae</taxon>
        <taxon>Salvia</taxon>
        <taxon>Salvia subgen. Calosphace</taxon>
        <taxon>core Calosphace</taxon>
    </lineage>
</organism>
<dbReference type="InterPro" id="IPR046349">
    <property type="entry name" value="C1-like_sf"/>
</dbReference>
<protein>
    <recommendedName>
        <fullName evidence="2">DC1 domain-containing protein</fullName>
    </recommendedName>
</protein>
<keyword evidence="4" id="KW-1185">Reference proteome</keyword>
<dbReference type="PANTHER" id="PTHR46288">
    <property type="entry name" value="PHORBOL-ESTER/DAG-TYPE DOMAIN-CONTAINING PROTEIN"/>
    <property type="match status" value="1"/>
</dbReference>
<sequence>MPQLRHVMTYEGTLDAAYGLNGDMNGQDGVFVLEHLQSLFVMSNLNFGEGLWFNHDLLHIALHISHSNFLLITYTQILHCFCGYRHSIMEKKVIDRFYHEHPLILIENVSNDETPNCYGCGIPVNDLEVAYVCTVQNCSNRIILHKKCGELPSQILHPKHPEHPLYLFDYHRSLGLWCDMCTCDLGKMLGCVASTTTEIADEDSNLGGDDDGFDVVEFPLHARDISKELITPFVMREKGLNNIPDVAVMPATVKMPETTARFSFLFNYHNHPLSLVSELPHKDDEVDHNDIMDARGEDDVLKICDVCVTPISSPPYYACAATACITKYLEWSTDSKVVGLKCLHNSHIITSLPTFSGDKGAGEVNLCTIAKHILVCNAAYTHAQIMFDEMLDRNDVAYTVCGNIKKSGIGYGFAT</sequence>
<reference evidence="3" key="2">
    <citation type="submission" date="2020-08" db="EMBL/GenBank/DDBJ databases">
        <title>Plant Genome Project.</title>
        <authorList>
            <person name="Zhang R.-G."/>
        </authorList>
    </citation>
    <scope>NUCLEOTIDE SEQUENCE</scope>
    <source>
        <strain evidence="3">Huo1</strain>
        <tissue evidence="3">Leaf</tissue>
    </source>
</reference>
<reference evidence="3" key="1">
    <citation type="submission" date="2018-01" db="EMBL/GenBank/DDBJ databases">
        <authorList>
            <person name="Mao J.F."/>
        </authorList>
    </citation>
    <scope>NUCLEOTIDE SEQUENCE</scope>
    <source>
        <strain evidence="3">Huo1</strain>
        <tissue evidence="3">Leaf</tissue>
    </source>
</reference>
<comment type="caution">
    <text evidence="3">The sequence shown here is derived from an EMBL/GenBank/DDBJ whole genome shotgun (WGS) entry which is preliminary data.</text>
</comment>
<name>A0A8X8WKH9_SALSN</name>
<evidence type="ECO:0000313" key="4">
    <source>
        <dbReference type="Proteomes" id="UP000298416"/>
    </source>
</evidence>
<keyword evidence="1" id="KW-0677">Repeat</keyword>
<dbReference type="AlphaFoldDB" id="A0A8X8WKH9"/>
<feature type="domain" description="DC1" evidence="2">
    <location>
        <begin position="97"/>
        <end position="148"/>
    </location>
</feature>
<dbReference type="InterPro" id="IPR004146">
    <property type="entry name" value="DC1"/>
</dbReference>
<evidence type="ECO:0000313" key="3">
    <source>
        <dbReference type="EMBL" id="KAG6395694.1"/>
    </source>
</evidence>
<accession>A0A8X8WKH9</accession>
<gene>
    <name evidence="3" type="ORF">SASPL_141818</name>
</gene>
<evidence type="ECO:0000259" key="2">
    <source>
        <dbReference type="Pfam" id="PF03107"/>
    </source>
</evidence>
<proteinExistence type="predicted"/>
<dbReference type="EMBL" id="PNBA02000016">
    <property type="protein sequence ID" value="KAG6395694.1"/>
    <property type="molecule type" value="Genomic_DNA"/>
</dbReference>
<dbReference type="PANTHER" id="PTHR46288:SF27">
    <property type="entry name" value="CYSTEINE_HISTIDINE-RICH C1 DOMAIN FAMILY PROTEIN"/>
    <property type="match status" value="1"/>
</dbReference>